<evidence type="ECO:0000313" key="10">
    <source>
        <dbReference type="EMBL" id="ELR68857.1"/>
    </source>
</evidence>
<dbReference type="InterPro" id="IPR006311">
    <property type="entry name" value="TAT_signal"/>
</dbReference>
<evidence type="ECO:0000313" key="11">
    <source>
        <dbReference type="Proteomes" id="UP000011135"/>
    </source>
</evidence>
<dbReference type="Pfam" id="PF02016">
    <property type="entry name" value="Peptidase_S66"/>
    <property type="match status" value="1"/>
</dbReference>
<dbReference type="Pfam" id="PF17676">
    <property type="entry name" value="Peptidase_S66C"/>
    <property type="match status" value="1"/>
</dbReference>
<feature type="active site" description="Charge relay system" evidence="6">
    <location>
        <position position="252"/>
    </location>
</feature>
<proteinExistence type="inferred from homology"/>
<dbReference type="Proteomes" id="UP000011135">
    <property type="component" value="Unassembled WGS sequence"/>
</dbReference>
<evidence type="ECO:0000256" key="2">
    <source>
        <dbReference type="ARBA" id="ARBA00022645"/>
    </source>
</evidence>
<feature type="chain" id="PRO_5003993335" evidence="7">
    <location>
        <begin position="28"/>
        <end position="352"/>
    </location>
</feature>
<dbReference type="InterPro" id="IPR029062">
    <property type="entry name" value="Class_I_gatase-like"/>
</dbReference>
<name>L8JNB5_9BACT</name>
<dbReference type="GO" id="GO:0004180">
    <property type="term" value="F:carboxypeptidase activity"/>
    <property type="evidence" value="ECO:0007669"/>
    <property type="project" value="UniProtKB-KW"/>
</dbReference>
<dbReference type="STRING" id="1237149.C900_05683"/>
<dbReference type="PATRIC" id="fig|1237149.3.peg.5065"/>
<evidence type="ECO:0000256" key="4">
    <source>
        <dbReference type="ARBA" id="ARBA00022801"/>
    </source>
</evidence>
<keyword evidence="11" id="KW-1185">Reference proteome</keyword>
<dbReference type="InterPro" id="IPR003507">
    <property type="entry name" value="S66_fam"/>
</dbReference>
<dbReference type="eggNOG" id="COG1619">
    <property type="taxonomic scope" value="Bacteria"/>
</dbReference>
<sequence length="352" mass="38187">MSASRRKFVQQLAAVPASLWFFAGANAPGWSRNDQFAKHVKPARLQEGDTVGLISPSGAIYESEPYEVAIEILEALGLEVKLGKHLFDRYGHLAGKDEDRAEEINQMFRDDAVKAIVCLRGGSGAARILDKLDYKAIAAHPKIFIGYSDITAFLLAIYAKTGLITFHGPVATSEWNTFSSEYFKKILFEGGPVLLENPPKGEDELVQVENRTRTIASGQALGVLAGGNLSVLAGLVGSGYLPDWKNKILFLEEVGEKIYAVDRMMSQLKLAGVFDELSGFVMGRCTRCHPGDGYGSLTLEEVIDHYIKPLGIPAYSGAMIGHIGKKFTVPIGLKAQIDADKGTIKLLEGAVI</sequence>
<keyword evidence="5" id="KW-0720">Serine protease</keyword>
<dbReference type="PROSITE" id="PS51318">
    <property type="entry name" value="TAT"/>
    <property type="match status" value="1"/>
</dbReference>
<dbReference type="PANTHER" id="PTHR30237:SF2">
    <property type="entry name" value="MUREIN TETRAPEPTIDE CARBOXYPEPTIDASE"/>
    <property type="match status" value="1"/>
</dbReference>
<evidence type="ECO:0000256" key="1">
    <source>
        <dbReference type="ARBA" id="ARBA00010233"/>
    </source>
</evidence>
<dbReference type="SUPFAM" id="SSF141986">
    <property type="entry name" value="LD-carboxypeptidase A C-terminal domain-like"/>
    <property type="match status" value="1"/>
</dbReference>
<dbReference type="EMBL" id="AMZN01000089">
    <property type="protein sequence ID" value="ELR68857.1"/>
    <property type="molecule type" value="Genomic_DNA"/>
</dbReference>
<dbReference type="GO" id="GO:0008236">
    <property type="term" value="F:serine-type peptidase activity"/>
    <property type="evidence" value="ECO:0007669"/>
    <property type="project" value="UniProtKB-KW"/>
</dbReference>
<dbReference type="InterPro" id="IPR027461">
    <property type="entry name" value="Carboxypeptidase_A_C_sf"/>
</dbReference>
<evidence type="ECO:0000259" key="8">
    <source>
        <dbReference type="Pfam" id="PF02016"/>
    </source>
</evidence>
<evidence type="ECO:0000256" key="3">
    <source>
        <dbReference type="ARBA" id="ARBA00022670"/>
    </source>
</evidence>
<feature type="signal peptide" evidence="7">
    <location>
        <begin position="1"/>
        <end position="27"/>
    </location>
</feature>
<dbReference type="Gene3D" id="3.40.50.10740">
    <property type="entry name" value="Class I glutamine amidotransferase-like"/>
    <property type="match status" value="1"/>
</dbReference>
<dbReference type="OrthoDB" id="9807329at2"/>
<feature type="active site" description="Nucleophile" evidence="6">
    <location>
        <position position="148"/>
    </location>
</feature>
<comment type="similarity">
    <text evidence="1">Belongs to the peptidase S66 family.</text>
</comment>
<dbReference type="CDD" id="cd07025">
    <property type="entry name" value="Peptidase_S66"/>
    <property type="match status" value="1"/>
</dbReference>
<comment type="caution">
    <text evidence="10">The sequence shown here is derived from an EMBL/GenBank/DDBJ whole genome shotgun (WGS) entry which is preliminary data.</text>
</comment>
<dbReference type="PANTHER" id="PTHR30237">
    <property type="entry name" value="MURAMOYLTETRAPEPTIDE CARBOXYPEPTIDASE"/>
    <property type="match status" value="1"/>
</dbReference>
<feature type="domain" description="LD-carboxypeptidase C-terminal" evidence="9">
    <location>
        <begin position="222"/>
        <end position="337"/>
    </location>
</feature>
<dbReference type="InterPro" id="IPR040921">
    <property type="entry name" value="Peptidase_S66C"/>
</dbReference>
<dbReference type="AlphaFoldDB" id="L8JNB5"/>
<evidence type="ECO:0000256" key="6">
    <source>
        <dbReference type="PIRSR" id="PIRSR028757-1"/>
    </source>
</evidence>
<keyword evidence="7" id="KW-0732">Signal</keyword>
<reference evidence="10 11" key="1">
    <citation type="submission" date="2012-12" db="EMBL/GenBank/DDBJ databases">
        <title>Genome assembly of Fulvivirga imtechensis AK7.</title>
        <authorList>
            <person name="Nupur N."/>
            <person name="Khatri I."/>
            <person name="Kumar R."/>
            <person name="Subramanian S."/>
            <person name="Pinnaka A."/>
        </authorList>
    </citation>
    <scope>NUCLEOTIDE SEQUENCE [LARGE SCALE GENOMIC DNA]</scope>
    <source>
        <strain evidence="10 11">AK7</strain>
    </source>
</reference>
<dbReference type="InterPro" id="IPR027478">
    <property type="entry name" value="LdcA_N"/>
</dbReference>
<dbReference type="Gene3D" id="3.50.30.60">
    <property type="entry name" value="LD-carboxypeptidase A C-terminal domain-like"/>
    <property type="match status" value="1"/>
</dbReference>
<feature type="active site" description="Charge relay system" evidence="6">
    <location>
        <position position="322"/>
    </location>
</feature>
<evidence type="ECO:0000256" key="7">
    <source>
        <dbReference type="SAM" id="SignalP"/>
    </source>
</evidence>
<organism evidence="10 11">
    <name type="scientific">Fulvivirga imtechensis AK7</name>
    <dbReference type="NCBI Taxonomy" id="1237149"/>
    <lineage>
        <taxon>Bacteria</taxon>
        <taxon>Pseudomonadati</taxon>
        <taxon>Bacteroidota</taxon>
        <taxon>Cytophagia</taxon>
        <taxon>Cytophagales</taxon>
        <taxon>Fulvivirgaceae</taxon>
        <taxon>Fulvivirga</taxon>
    </lineage>
</organism>
<feature type="domain" description="LD-carboxypeptidase N-terminal" evidence="8">
    <location>
        <begin position="51"/>
        <end position="168"/>
    </location>
</feature>
<dbReference type="GO" id="GO:0006508">
    <property type="term" value="P:proteolysis"/>
    <property type="evidence" value="ECO:0007669"/>
    <property type="project" value="UniProtKB-KW"/>
</dbReference>
<evidence type="ECO:0000256" key="5">
    <source>
        <dbReference type="ARBA" id="ARBA00022825"/>
    </source>
</evidence>
<keyword evidence="3" id="KW-0645">Protease</keyword>
<dbReference type="PIRSF" id="PIRSF028757">
    <property type="entry name" value="LD-carboxypeptidase"/>
    <property type="match status" value="1"/>
</dbReference>
<dbReference type="InterPro" id="IPR040449">
    <property type="entry name" value="Peptidase_S66_N"/>
</dbReference>
<accession>L8JNB5</accession>
<keyword evidence="4" id="KW-0378">Hydrolase</keyword>
<keyword evidence="2 10" id="KW-0121">Carboxypeptidase</keyword>
<protein>
    <submittedName>
        <fullName evidence="10">Muramoyltetrapeptide carboxypeptidase</fullName>
    </submittedName>
</protein>
<evidence type="ECO:0000259" key="9">
    <source>
        <dbReference type="Pfam" id="PF17676"/>
    </source>
</evidence>
<dbReference type="SUPFAM" id="SSF52317">
    <property type="entry name" value="Class I glutamine amidotransferase-like"/>
    <property type="match status" value="1"/>
</dbReference>
<gene>
    <name evidence="10" type="ORF">C900_05683</name>
</gene>